<dbReference type="Gene3D" id="1.25.40.340">
    <property type="match status" value="1"/>
</dbReference>
<evidence type="ECO:0000256" key="6">
    <source>
        <dbReference type="ARBA" id="ARBA00022777"/>
    </source>
</evidence>
<organism evidence="13 14">
    <name type="scientific">Mucor flavus</name>
    <dbReference type="NCBI Taxonomy" id="439312"/>
    <lineage>
        <taxon>Eukaryota</taxon>
        <taxon>Fungi</taxon>
        <taxon>Fungi incertae sedis</taxon>
        <taxon>Mucoromycota</taxon>
        <taxon>Mucoromycotina</taxon>
        <taxon>Mucoromycetes</taxon>
        <taxon>Mucorales</taxon>
        <taxon>Mucorineae</taxon>
        <taxon>Mucoraceae</taxon>
        <taxon>Mucor</taxon>
    </lineage>
</organism>
<feature type="domain" description="DhaL" evidence="11">
    <location>
        <begin position="370"/>
        <end position="565"/>
    </location>
</feature>
<keyword evidence="7" id="KW-0319">Glycerol metabolism</keyword>
<dbReference type="NCBIfam" id="TIGR02361">
    <property type="entry name" value="dak_ATP"/>
    <property type="match status" value="1"/>
</dbReference>
<feature type="domain" description="DhaK" evidence="12">
    <location>
        <begin position="1"/>
        <end position="333"/>
    </location>
</feature>
<protein>
    <recommendedName>
        <fullName evidence="15">Dihydroxyacetone kinase</fullName>
    </recommendedName>
</protein>
<keyword evidence="5" id="KW-0547">Nucleotide-binding</keyword>
<evidence type="ECO:0000259" key="12">
    <source>
        <dbReference type="PROSITE" id="PS51481"/>
    </source>
</evidence>
<gene>
    <name evidence="13" type="ORF">MFLAVUS_003908</name>
</gene>
<dbReference type="SUPFAM" id="SSF82549">
    <property type="entry name" value="DAK1/DegV-like"/>
    <property type="match status" value="1"/>
</dbReference>
<comment type="similarity">
    <text evidence="3">Belongs to the dihydroxyacetone kinase (DAK) family.</text>
</comment>
<evidence type="ECO:0000256" key="4">
    <source>
        <dbReference type="ARBA" id="ARBA00022679"/>
    </source>
</evidence>
<dbReference type="InterPro" id="IPR004006">
    <property type="entry name" value="DhaK_dom"/>
</dbReference>
<evidence type="ECO:0000256" key="10">
    <source>
        <dbReference type="ARBA" id="ARBA00048898"/>
    </source>
</evidence>
<dbReference type="SMART" id="SM01120">
    <property type="entry name" value="Dak2"/>
    <property type="match status" value="1"/>
</dbReference>
<evidence type="ECO:0008006" key="15">
    <source>
        <dbReference type="Google" id="ProtNLM"/>
    </source>
</evidence>
<evidence type="ECO:0000256" key="1">
    <source>
        <dbReference type="ARBA" id="ARBA00003264"/>
    </source>
</evidence>
<accession>A0ABP9YUH4</accession>
<dbReference type="InterPro" id="IPR012734">
    <property type="entry name" value="DhaK_ATP"/>
</dbReference>
<dbReference type="PROSITE" id="PS51480">
    <property type="entry name" value="DHAL"/>
    <property type="match status" value="1"/>
</dbReference>
<comment type="function">
    <text evidence="1">Catalyzes both the phosphorylation of dihydroxyacetone and of glyceraldehyde.</text>
</comment>
<dbReference type="Pfam" id="PF02733">
    <property type="entry name" value="Dak1"/>
    <property type="match status" value="1"/>
</dbReference>
<comment type="catalytic activity">
    <reaction evidence="9">
        <text>D-glyceraldehyde + ATP = D-glyceraldehyde 3-phosphate + ADP + H(+)</text>
        <dbReference type="Rhea" id="RHEA:13941"/>
        <dbReference type="ChEBI" id="CHEBI:15378"/>
        <dbReference type="ChEBI" id="CHEBI:17378"/>
        <dbReference type="ChEBI" id="CHEBI:30616"/>
        <dbReference type="ChEBI" id="CHEBI:59776"/>
        <dbReference type="ChEBI" id="CHEBI:456216"/>
        <dbReference type="EC" id="2.7.1.28"/>
    </reaction>
</comment>
<proteinExistence type="inferred from homology"/>
<keyword evidence="6" id="KW-0418">Kinase</keyword>
<dbReference type="EMBL" id="BAABUK010000007">
    <property type="protein sequence ID" value="GAA5810487.1"/>
    <property type="molecule type" value="Genomic_DNA"/>
</dbReference>
<dbReference type="PROSITE" id="PS51481">
    <property type="entry name" value="DHAK"/>
    <property type="match status" value="1"/>
</dbReference>
<reference evidence="13 14" key="1">
    <citation type="submission" date="2024-04" db="EMBL/GenBank/DDBJ databases">
        <title>genome sequences of Mucor flavus KT1a and Helicostylum pulchrum KT1b strains isolated from the surface of a dry-aged beef.</title>
        <authorList>
            <person name="Toyotome T."/>
            <person name="Hosono M."/>
            <person name="Torimaru M."/>
            <person name="Fukuda K."/>
            <person name="Mikami N."/>
        </authorList>
    </citation>
    <scope>NUCLEOTIDE SEQUENCE [LARGE SCALE GENOMIC DNA]</scope>
    <source>
        <strain evidence="13 14">KT1a</strain>
    </source>
</reference>
<evidence type="ECO:0000256" key="8">
    <source>
        <dbReference type="ARBA" id="ARBA00022840"/>
    </source>
</evidence>
<sequence length="567" mass="59368">MACLVSESIQGLCYANPSLRILEKDKVIYYAQVKEMASNQVTLVSGGGSGHEPGFASYVGEGGLAASVCGHVFASPSSSQILSAIKKAQSPHGTLVIIMNYTGDCLNFGLAVERAKACGIKVDLIAVSDDIAVGRSKGGKVGRRGLAATALAIKLAGALASNGASLDQVKKMVQYTIDHAATLGAALDHCHVPGSSSFASLDANELELGMGIHNETGCSKLQMMSAKDLVSKMIRMLVDQDDKDRAFLSLPANTRTPLVVLVNNLGGIAQIELSAVVKEVVDRLLELPHVQIERVLVGSFLTSLNMPGFSISLLAVNGDMLGLLDQKSGMPVWPSTPAFSFSADVYGKETADDKLVDTVDDNVGQVASSKVLEDAIRGAVKAVIEAEPYITSYDTILGDGDCGQTLKTAALDAIPSYQLSSGPKTVLGIADTIEHSVGGTSSAIYCIFFNALGSGLLKYAKPAVDASVWVAAARHALDTLMTYTKARVGDRTLMDTLCPFINTLNDEGSNLSEAVEAARSGSQSTNNLSAKLGRTSYLSNEKVLESNVPDAGAYGLAELLTGMAQHL</sequence>
<dbReference type="InterPro" id="IPR004007">
    <property type="entry name" value="DhaL_dom"/>
</dbReference>
<dbReference type="InterPro" id="IPR050861">
    <property type="entry name" value="Dihydroxyacetone_Kinase"/>
</dbReference>
<evidence type="ECO:0000313" key="13">
    <source>
        <dbReference type="EMBL" id="GAA5810487.1"/>
    </source>
</evidence>
<comment type="catalytic activity">
    <reaction evidence="10">
        <text>dihydroxyacetone + ATP = dihydroxyacetone phosphate + ADP + H(+)</text>
        <dbReference type="Rhea" id="RHEA:15773"/>
        <dbReference type="ChEBI" id="CHEBI:15378"/>
        <dbReference type="ChEBI" id="CHEBI:16016"/>
        <dbReference type="ChEBI" id="CHEBI:30616"/>
        <dbReference type="ChEBI" id="CHEBI:57642"/>
        <dbReference type="ChEBI" id="CHEBI:456216"/>
        <dbReference type="EC" id="2.7.1.29"/>
    </reaction>
</comment>
<dbReference type="InterPro" id="IPR036117">
    <property type="entry name" value="DhaL_dom_sf"/>
</dbReference>
<dbReference type="PANTHER" id="PTHR28629">
    <property type="entry name" value="TRIOKINASE/FMN CYCLASE"/>
    <property type="match status" value="1"/>
</dbReference>
<comment type="caution">
    <text evidence="13">The sequence shown here is derived from an EMBL/GenBank/DDBJ whole genome shotgun (WGS) entry which is preliminary data.</text>
</comment>
<keyword evidence="14" id="KW-1185">Reference proteome</keyword>
<evidence type="ECO:0000313" key="14">
    <source>
        <dbReference type="Proteomes" id="UP001473302"/>
    </source>
</evidence>
<dbReference type="SUPFAM" id="SSF101473">
    <property type="entry name" value="DhaL-like"/>
    <property type="match status" value="1"/>
</dbReference>
<dbReference type="Proteomes" id="UP001473302">
    <property type="component" value="Unassembled WGS sequence"/>
</dbReference>
<dbReference type="Pfam" id="PF02734">
    <property type="entry name" value="Dak2"/>
    <property type="match status" value="1"/>
</dbReference>
<dbReference type="Gene3D" id="3.30.1180.20">
    <property type="entry name" value="Dihydroxyacetone kinase, domain 2"/>
    <property type="match status" value="1"/>
</dbReference>
<evidence type="ECO:0000256" key="3">
    <source>
        <dbReference type="ARBA" id="ARBA00008757"/>
    </source>
</evidence>
<evidence type="ECO:0000256" key="2">
    <source>
        <dbReference type="ARBA" id="ARBA00004778"/>
    </source>
</evidence>
<keyword evidence="4" id="KW-0808">Transferase</keyword>
<evidence type="ECO:0000259" key="11">
    <source>
        <dbReference type="PROSITE" id="PS51480"/>
    </source>
</evidence>
<evidence type="ECO:0000256" key="5">
    <source>
        <dbReference type="ARBA" id="ARBA00022741"/>
    </source>
</evidence>
<evidence type="ECO:0000256" key="7">
    <source>
        <dbReference type="ARBA" id="ARBA00022798"/>
    </source>
</evidence>
<dbReference type="Gene3D" id="3.40.50.10440">
    <property type="entry name" value="Dihydroxyacetone kinase, domain 1"/>
    <property type="match status" value="1"/>
</dbReference>
<comment type="pathway">
    <text evidence="2">Polyol metabolism; glycerol fermentation; glycerone phosphate from glycerol (oxidative route): step 2/2.</text>
</comment>
<name>A0ABP9YUH4_9FUNG</name>
<keyword evidence="8" id="KW-0067">ATP-binding</keyword>
<dbReference type="PANTHER" id="PTHR28629:SF4">
    <property type="entry name" value="TRIOKINASE_FMN CYCLASE"/>
    <property type="match status" value="1"/>
</dbReference>
<evidence type="ECO:0000256" key="9">
    <source>
        <dbReference type="ARBA" id="ARBA00047974"/>
    </source>
</evidence>